<dbReference type="InterPro" id="IPR008984">
    <property type="entry name" value="SMAD_FHA_dom_sf"/>
</dbReference>
<feature type="domain" description="FHA" evidence="4">
    <location>
        <begin position="120"/>
        <end position="171"/>
    </location>
</feature>
<feature type="compositionally biased region" description="Polar residues" evidence="3">
    <location>
        <begin position="1"/>
        <end position="11"/>
    </location>
</feature>
<name>A0A9W8A7X2_9FUNG</name>
<dbReference type="SUPFAM" id="SSF49879">
    <property type="entry name" value="SMAD/FHA domain"/>
    <property type="match status" value="1"/>
</dbReference>
<sequence>MTTAYERSSSPFGDYAGDFHPTFELKGASAPALPTPQNSSPLLRSHALPDEVLALEDGLGEPHTVSPTTAGVLPPPPSSPRRVRRSSSPKLVTQAQTGPPAADPIVTAIRTLVGDRHQPILVGRGRQTTLDLTRNHREVSRRHATIRWCKADRFELEVIGRNGVKVDGQLYPAGATVPLHDGQLVDFVGVRFTFRHPVLVTPVKRRLSRAVIEASAPSAAPVPPTTTSTRELPCVTTPAPTMDSTPPPTSSTDSPSLDASPPPAAELLALVVEAIVFSAKRSHTVADIYHALVQQQQHGKTPQGATEARWRLAIQELLAATPCFGRVVRRSKDATNRTADDLWYYEADQDSDPTRRAAYGSVVRTARRCTLKDTQYYFKPVPKHKPLKKWIYVQGKPADQSSPTKRRRADKSSSPV</sequence>
<dbReference type="InterPro" id="IPR036388">
    <property type="entry name" value="WH-like_DNA-bd_sf"/>
</dbReference>
<evidence type="ECO:0008006" key="8">
    <source>
        <dbReference type="Google" id="ProtNLM"/>
    </source>
</evidence>
<evidence type="ECO:0000256" key="3">
    <source>
        <dbReference type="SAM" id="MobiDB-lite"/>
    </source>
</evidence>
<dbReference type="InterPro" id="IPR000253">
    <property type="entry name" value="FHA_dom"/>
</dbReference>
<feature type="region of interest" description="Disordered" evidence="3">
    <location>
        <begin position="1"/>
        <end position="103"/>
    </location>
</feature>
<dbReference type="Proteomes" id="UP001150569">
    <property type="component" value="Unassembled WGS sequence"/>
</dbReference>
<dbReference type="EMBL" id="JANBPT010000398">
    <property type="protein sequence ID" value="KAJ1922379.1"/>
    <property type="molecule type" value="Genomic_DNA"/>
</dbReference>
<dbReference type="GO" id="GO:0043565">
    <property type="term" value="F:sequence-specific DNA binding"/>
    <property type="evidence" value="ECO:0007669"/>
    <property type="project" value="InterPro"/>
</dbReference>
<accession>A0A9W8A7X2</accession>
<evidence type="ECO:0000259" key="4">
    <source>
        <dbReference type="PROSITE" id="PS50006"/>
    </source>
</evidence>
<dbReference type="OrthoDB" id="5348546at2759"/>
<feature type="domain" description="Fork-head" evidence="5">
    <location>
        <begin position="262"/>
        <end position="367"/>
    </location>
</feature>
<feature type="region of interest" description="Disordered" evidence="3">
    <location>
        <begin position="392"/>
        <end position="416"/>
    </location>
</feature>
<evidence type="ECO:0000313" key="6">
    <source>
        <dbReference type="EMBL" id="KAJ1922379.1"/>
    </source>
</evidence>
<reference evidence="6" key="1">
    <citation type="submission" date="2022-07" db="EMBL/GenBank/DDBJ databases">
        <title>Phylogenomic reconstructions and comparative analyses of Kickxellomycotina fungi.</title>
        <authorList>
            <person name="Reynolds N.K."/>
            <person name="Stajich J.E."/>
            <person name="Barry K."/>
            <person name="Grigoriev I.V."/>
            <person name="Crous P."/>
            <person name="Smith M.E."/>
        </authorList>
    </citation>
    <scope>NUCLEOTIDE SEQUENCE</scope>
    <source>
        <strain evidence="6">RSA 861</strain>
    </source>
</reference>
<dbReference type="Gene3D" id="1.10.10.10">
    <property type="entry name" value="Winged helix-like DNA-binding domain superfamily/Winged helix DNA-binding domain"/>
    <property type="match status" value="1"/>
</dbReference>
<dbReference type="Pfam" id="PF00498">
    <property type="entry name" value="FHA"/>
    <property type="match status" value="1"/>
</dbReference>
<proteinExistence type="predicted"/>
<feature type="region of interest" description="Disordered" evidence="3">
    <location>
        <begin position="215"/>
        <end position="261"/>
    </location>
</feature>
<organism evidence="6 7">
    <name type="scientific">Tieghemiomyces parasiticus</name>
    <dbReference type="NCBI Taxonomy" id="78921"/>
    <lineage>
        <taxon>Eukaryota</taxon>
        <taxon>Fungi</taxon>
        <taxon>Fungi incertae sedis</taxon>
        <taxon>Zoopagomycota</taxon>
        <taxon>Kickxellomycotina</taxon>
        <taxon>Dimargaritomycetes</taxon>
        <taxon>Dimargaritales</taxon>
        <taxon>Dimargaritaceae</taxon>
        <taxon>Tieghemiomyces</taxon>
    </lineage>
</organism>
<dbReference type="GO" id="GO:0005634">
    <property type="term" value="C:nucleus"/>
    <property type="evidence" value="ECO:0007669"/>
    <property type="project" value="UniProtKB-SubCell"/>
</dbReference>
<feature type="DNA-binding region" description="Fork-head" evidence="2">
    <location>
        <begin position="262"/>
        <end position="367"/>
    </location>
</feature>
<keyword evidence="7" id="KW-1185">Reference proteome</keyword>
<evidence type="ECO:0000259" key="5">
    <source>
        <dbReference type="PROSITE" id="PS50039"/>
    </source>
</evidence>
<evidence type="ECO:0000313" key="7">
    <source>
        <dbReference type="Proteomes" id="UP001150569"/>
    </source>
</evidence>
<protein>
    <recommendedName>
        <fullName evidence="8">FHA domain-containing protein</fullName>
    </recommendedName>
</protein>
<keyword evidence="1 2" id="KW-0238">DNA-binding</keyword>
<dbReference type="Gene3D" id="2.60.200.20">
    <property type="match status" value="1"/>
</dbReference>
<evidence type="ECO:0000256" key="2">
    <source>
        <dbReference type="PROSITE-ProRule" id="PRU00089"/>
    </source>
</evidence>
<dbReference type="InterPro" id="IPR001766">
    <property type="entry name" value="Fork_head_dom"/>
</dbReference>
<comment type="subcellular location">
    <subcellularLocation>
        <location evidence="2">Nucleus</location>
    </subcellularLocation>
</comment>
<feature type="compositionally biased region" description="Low complexity" evidence="3">
    <location>
        <begin position="215"/>
        <end position="229"/>
    </location>
</feature>
<keyword evidence="2" id="KW-0539">Nucleus</keyword>
<feature type="compositionally biased region" description="Low complexity" evidence="3">
    <location>
        <begin position="236"/>
        <end position="259"/>
    </location>
</feature>
<dbReference type="PROSITE" id="PS50006">
    <property type="entry name" value="FHA_DOMAIN"/>
    <property type="match status" value="1"/>
</dbReference>
<gene>
    <name evidence="6" type="ORF">IWQ60_006570</name>
</gene>
<evidence type="ECO:0000256" key="1">
    <source>
        <dbReference type="ARBA" id="ARBA00023125"/>
    </source>
</evidence>
<dbReference type="GO" id="GO:0006357">
    <property type="term" value="P:regulation of transcription by RNA polymerase II"/>
    <property type="evidence" value="ECO:0007669"/>
    <property type="project" value="UniProtKB-ARBA"/>
</dbReference>
<dbReference type="SMART" id="SM00240">
    <property type="entry name" value="FHA"/>
    <property type="match status" value="1"/>
</dbReference>
<comment type="caution">
    <text evidence="6">The sequence shown here is derived from an EMBL/GenBank/DDBJ whole genome shotgun (WGS) entry which is preliminary data.</text>
</comment>
<dbReference type="GO" id="GO:0003700">
    <property type="term" value="F:DNA-binding transcription factor activity"/>
    <property type="evidence" value="ECO:0007669"/>
    <property type="project" value="InterPro"/>
</dbReference>
<dbReference type="AlphaFoldDB" id="A0A9W8A7X2"/>
<dbReference type="PROSITE" id="PS50039">
    <property type="entry name" value="FORK_HEAD_3"/>
    <property type="match status" value="1"/>
</dbReference>